<evidence type="ECO:0000313" key="1">
    <source>
        <dbReference type="EMBL" id="GFT02298.1"/>
    </source>
</evidence>
<evidence type="ECO:0000313" key="3">
    <source>
        <dbReference type="EMBL" id="GFU14634.1"/>
    </source>
</evidence>
<accession>A0A8X6NLB6</accession>
<evidence type="ECO:0000313" key="5">
    <source>
        <dbReference type="Proteomes" id="UP000887013"/>
    </source>
</evidence>
<organism evidence="2 5">
    <name type="scientific">Nephila pilipes</name>
    <name type="common">Giant wood spider</name>
    <name type="synonym">Nephila maculata</name>
    <dbReference type="NCBI Taxonomy" id="299642"/>
    <lineage>
        <taxon>Eukaryota</taxon>
        <taxon>Metazoa</taxon>
        <taxon>Ecdysozoa</taxon>
        <taxon>Arthropoda</taxon>
        <taxon>Chelicerata</taxon>
        <taxon>Arachnida</taxon>
        <taxon>Araneae</taxon>
        <taxon>Araneomorphae</taxon>
        <taxon>Entelegynae</taxon>
        <taxon>Araneoidea</taxon>
        <taxon>Nephilidae</taxon>
        <taxon>Nephila</taxon>
    </lineage>
</organism>
<dbReference type="EMBL" id="BMAW01007089">
    <property type="protein sequence ID" value="GFT02298.1"/>
    <property type="molecule type" value="Genomic_DNA"/>
</dbReference>
<comment type="caution">
    <text evidence="2">The sequence shown here is derived from an EMBL/GenBank/DDBJ whole genome shotgun (WGS) entry which is preliminary data.</text>
</comment>
<dbReference type="EMBL" id="BMAW01128875">
    <property type="protein sequence ID" value="GFU27808.1"/>
    <property type="molecule type" value="Genomic_DNA"/>
</dbReference>
<keyword evidence="5" id="KW-1185">Reference proteome</keyword>
<dbReference type="AlphaFoldDB" id="A0A8X6NLB6"/>
<dbReference type="Proteomes" id="UP000887013">
    <property type="component" value="Unassembled WGS sequence"/>
</dbReference>
<gene>
    <name evidence="1" type="ORF">NPIL_139061</name>
    <name evidence="4" type="ORF">NPIL_302721</name>
    <name evidence="2" type="ORF">NPIL_367391</name>
    <name evidence="3" type="ORF">NPIL_663861</name>
</gene>
<reference evidence="2" key="1">
    <citation type="submission" date="2020-08" db="EMBL/GenBank/DDBJ databases">
        <title>Multicomponent nature underlies the extraordinary mechanical properties of spider dragline silk.</title>
        <authorList>
            <person name="Kono N."/>
            <person name="Nakamura H."/>
            <person name="Mori M."/>
            <person name="Yoshida Y."/>
            <person name="Ohtoshi R."/>
            <person name="Malay A.D."/>
            <person name="Moran D.A.P."/>
            <person name="Tomita M."/>
            <person name="Numata K."/>
            <person name="Arakawa K."/>
        </authorList>
    </citation>
    <scope>NUCLEOTIDE SEQUENCE</scope>
</reference>
<dbReference type="EMBL" id="BMAW01079267">
    <property type="protein sequence ID" value="GFU14634.1"/>
    <property type="molecule type" value="Genomic_DNA"/>
</dbReference>
<protein>
    <submittedName>
        <fullName evidence="2">Uncharacterized protein</fullName>
    </submittedName>
</protein>
<name>A0A8X6NLB6_NEPPI</name>
<sequence length="146" mass="16464">MTRYAPPNRFEHSVNNSNHSPSYHLIFVSVLLHDVTIRTREILSSSLLPFSGVRNPLLQQQDMTNRTKGKEIFESFPKNKALPIAGCNRFPYQFLFFENLSFLGGFLCGVMEKRLLLEASGIKMKSSLSFEYGAQLCTHAIPPAPA</sequence>
<evidence type="ECO:0000313" key="4">
    <source>
        <dbReference type="EMBL" id="GFU27808.1"/>
    </source>
</evidence>
<evidence type="ECO:0000313" key="2">
    <source>
        <dbReference type="EMBL" id="GFT21696.1"/>
    </source>
</evidence>
<proteinExistence type="predicted"/>
<dbReference type="EMBL" id="BMAW01011039">
    <property type="protein sequence ID" value="GFT21696.1"/>
    <property type="molecule type" value="Genomic_DNA"/>
</dbReference>